<feature type="domain" description="AMP-dependent synthetase/ligase" evidence="2">
    <location>
        <begin position="399"/>
        <end position="501"/>
    </location>
</feature>
<dbReference type="InterPro" id="IPR032387">
    <property type="entry name" value="ACAS_N"/>
</dbReference>
<evidence type="ECO:0000259" key="2">
    <source>
        <dbReference type="Pfam" id="PF00501"/>
    </source>
</evidence>
<reference evidence="5" key="1">
    <citation type="journal article" date="2013" name="Nature">
        <title>Pan genome of the phytoplankton Emiliania underpins its global distribution.</title>
        <authorList>
            <person name="Read B.A."/>
            <person name="Kegel J."/>
            <person name="Klute M.J."/>
            <person name="Kuo A."/>
            <person name="Lefebvre S.C."/>
            <person name="Maumus F."/>
            <person name="Mayer C."/>
            <person name="Miller J."/>
            <person name="Monier A."/>
            <person name="Salamov A."/>
            <person name="Young J."/>
            <person name="Aguilar M."/>
            <person name="Claverie J.M."/>
            <person name="Frickenhaus S."/>
            <person name="Gonzalez K."/>
            <person name="Herman E.K."/>
            <person name="Lin Y.C."/>
            <person name="Napier J."/>
            <person name="Ogata H."/>
            <person name="Sarno A.F."/>
            <person name="Shmutz J."/>
            <person name="Schroeder D."/>
            <person name="de Vargas C."/>
            <person name="Verret F."/>
            <person name="von Dassow P."/>
            <person name="Valentin K."/>
            <person name="Van de Peer Y."/>
            <person name="Wheeler G."/>
            <person name="Dacks J.B."/>
            <person name="Delwiche C.F."/>
            <person name="Dyhrman S.T."/>
            <person name="Glockner G."/>
            <person name="John U."/>
            <person name="Richards T."/>
            <person name="Worden A.Z."/>
            <person name="Zhang X."/>
            <person name="Grigoriev I.V."/>
            <person name="Allen A.E."/>
            <person name="Bidle K."/>
            <person name="Borodovsky M."/>
            <person name="Bowler C."/>
            <person name="Brownlee C."/>
            <person name="Cock J.M."/>
            <person name="Elias M."/>
            <person name="Gladyshev V.N."/>
            <person name="Groth M."/>
            <person name="Guda C."/>
            <person name="Hadaegh A."/>
            <person name="Iglesias-Rodriguez M.D."/>
            <person name="Jenkins J."/>
            <person name="Jones B.M."/>
            <person name="Lawson T."/>
            <person name="Leese F."/>
            <person name="Lindquist E."/>
            <person name="Lobanov A."/>
            <person name="Lomsadze A."/>
            <person name="Malik S.B."/>
            <person name="Marsh M.E."/>
            <person name="Mackinder L."/>
            <person name="Mock T."/>
            <person name="Mueller-Roeber B."/>
            <person name="Pagarete A."/>
            <person name="Parker M."/>
            <person name="Probert I."/>
            <person name="Quesneville H."/>
            <person name="Raines C."/>
            <person name="Rensing S.A."/>
            <person name="Riano-Pachon D.M."/>
            <person name="Richier S."/>
            <person name="Rokitta S."/>
            <person name="Shiraiwa Y."/>
            <person name="Soanes D.M."/>
            <person name="van der Giezen M."/>
            <person name="Wahlund T.M."/>
            <person name="Williams B."/>
            <person name="Wilson W."/>
            <person name="Wolfe G."/>
            <person name="Wurch L.L."/>
        </authorList>
    </citation>
    <scope>NUCLEOTIDE SEQUENCE</scope>
</reference>
<keyword evidence="5" id="KW-1185">Reference proteome</keyword>
<name>A0A0D3IBM7_EMIH1</name>
<feature type="domain" description="Acetyl-coenzyme A synthetase N-terminal" evidence="3">
    <location>
        <begin position="75"/>
        <end position="130"/>
    </location>
</feature>
<dbReference type="InterPro" id="IPR020845">
    <property type="entry name" value="AMP-binding_CS"/>
</dbReference>
<evidence type="ECO:0000313" key="4">
    <source>
        <dbReference type="EnsemblProtists" id="EOD08662"/>
    </source>
</evidence>
<dbReference type="HOGENOM" id="CLU_000022_3_3_1"/>
<dbReference type="InterPro" id="IPR042099">
    <property type="entry name" value="ANL_N_sf"/>
</dbReference>
<dbReference type="Gene3D" id="3.30.300.30">
    <property type="match status" value="1"/>
</dbReference>
<dbReference type="STRING" id="2903.R1BH44"/>
<dbReference type="Proteomes" id="UP000013827">
    <property type="component" value="Unassembled WGS sequence"/>
</dbReference>
<dbReference type="OMA" id="MPNTWQT"/>
<dbReference type="Pfam" id="PF16177">
    <property type="entry name" value="ACAS_N"/>
    <property type="match status" value="1"/>
</dbReference>
<dbReference type="Pfam" id="PF00501">
    <property type="entry name" value="AMP-binding"/>
    <property type="match status" value="2"/>
</dbReference>
<evidence type="ECO:0000313" key="5">
    <source>
        <dbReference type="Proteomes" id="UP000013827"/>
    </source>
</evidence>
<dbReference type="EnsemblProtists" id="EOD08662">
    <property type="protein sequence ID" value="EOD08662"/>
    <property type="gene ID" value="EMIHUDRAFT_465551"/>
</dbReference>
<dbReference type="RefSeq" id="XP_005761091.1">
    <property type="nucleotide sequence ID" value="XM_005761034.1"/>
</dbReference>
<dbReference type="AlphaFoldDB" id="A0A0D3IBM7"/>
<feature type="domain" description="AMP-dependent synthetase/ligase" evidence="2">
    <location>
        <begin position="144"/>
        <end position="387"/>
    </location>
</feature>
<dbReference type="KEGG" id="ehx:EMIHUDRAFT_465551"/>
<sequence>MAALAFSSIGLSGVSSRRLAVHSAGKAPPRRAAVARLQATEVAAKGEVLWEPDADAVEQTAMRKFQRSVGVEGGYGELWKWSVEESDTFWTSLLDFLEIEYEGSTTPARDGDVMPDVTYFPNVRLNFAENMLRHGAPGSPLANEEALVSISEARDDRRWTFAELRADAARVAASLAALGVGSADACGGYLPNIGETVLAMLGTASRGATWTSCSPDFGPAAVADRFRQVGPKVLFLADGYMSAGKWTSVVDKAEELIEALPTLERVVLVSLGDEPPAWRSERTKRLVVGWEQFLAQGDAAEQAEAPFERVPFAHPQFVLYSSGTTGMPKSIAHGAGNTLLQHAKELVLHSELRPRDRMLFYTTCGWMMWNWMSSSLFAGAAPPPPPPSPPIPPASDRLPLACAGAAVVCYDGFAAYPKLSSPWDVVERERVTHMGTSPRFFQACRKRVRPMEDNDLSALRVVFSTGSPLLPEDFEYVYSKVKSDVMLASISGGTDICSCFALGNPTLPVRKGELQAFGLGLDACAFDRDSGRAMAELVCRSPFVAAPVCFFGDDERKSRYRGAYFSEDDGVWYHGDLVEVTGSAGECGGLVIHGRSDTTLKPGGVRIGTAEVYRFAETVGAVEDSLVIGDQIRTGKRAGDVRIVLFVKLAEGRGLDSELEAEIRTAIRSGASDAHVPALIRQVQKIPYTRSGKKVELAVRDLVCGVEPKNVGALQDPSAFDEYRQIAKTGL</sequence>
<dbReference type="PANTHER" id="PTHR42921:SF1">
    <property type="entry name" value="ACETOACETYL-COA SYNTHETASE"/>
    <property type="match status" value="1"/>
</dbReference>
<dbReference type="InterPro" id="IPR045851">
    <property type="entry name" value="AMP-bd_C_sf"/>
</dbReference>
<organism evidence="4 5">
    <name type="scientific">Emiliania huxleyi (strain CCMP1516)</name>
    <dbReference type="NCBI Taxonomy" id="280463"/>
    <lineage>
        <taxon>Eukaryota</taxon>
        <taxon>Haptista</taxon>
        <taxon>Haptophyta</taxon>
        <taxon>Prymnesiophyceae</taxon>
        <taxon>Isochrysidales</taxon>
        <taxon>Noelaerhabdaceae</taxon>
        <taxon>Emiliania</taxon>
    </lineage>
</organism>
<accession>A0A0D3IBM7</accession>
<evidence type="ECO:0000256" key="1">
    <source>
        <dbReference type="ARBA" id="ARBA00006432"/>
    </source>
</evidence>
<dbReference type="PaxDb" id="2903-EOD08662"/>
<proteinExistence type="inferred from homology"/>
<evidence type="ECO:0008006" key="6">
    <source>
        <dbReference type="Google" id="ProtNLM"/>
    </source>
</evidence>
<dbReference type="PROSITE" id="PS00455">
    <property type="entry name" value="AMP_BINDING"/>
    <property type="match status" value="1"/>
</dbReference>
<comment type="similarity">
    <text evidence="1">Belongs to the ATP-dependent AMP-binding enzyme family.</text>
</comment>
<dbReference type="PANTHER" id="PTHR42921">
    <property type="entry name" value="ACETOACETYL-COA SYNTHETASE"/>
    <property type="match status" value="1"/>
</dbReference>
<dbReference type="Gene3D" id="3.40.50.12780">
    <property type="entry name" value="N-terminal domain of ligase-like"/>
    <property type="match status" value="2"/>
</dbReference>
<evidence type="ECO:0000259" key="3">
    <source>
        <dbReference type="Pfam" id="PF16177"/>
    </source>
</evidence>
<dbReference type="SUPFAM" id="SSF56801">
    <property type="entry name" value="Acetyl-CoA synthetase-like"/>
    <property type="match status" value="1"/>
</dbReference>
<dbReference type="eggNOG" id="KOG1175">
    <property type="taxonomic scope" value="Eukaryota"/>
</dbReference>
<dbReference type="GeneID" id="17254669"/>
<dbReference type="InterPro" id="IPR000873">
    <property type="entry name" value="AMP-dep_synth/lig_dom"/>
</dbReference>
<dbReference type="GO" id="GO:0030729">
    <property type="term" value="F:acetoacetate-CoA ligase activity"/>
    <property type="evidence" value="ECO:0007669"/>
    <property type="project" value="TreeGrafter"/>
</dbReference>
<reference evidence="4" key="2">
    <citation type="submission" date="2024-10" db="UniProtKB">
        <authorList>
            <consortium name="EnsemblProtists"/>
        </authorList>
    </citation>
    <scope>IDENTIFICATION</scope>
</reference>
<protein>
    <recommendedName>
        <fullName evidence="6">Acetoacetyl-CoA synthetase</fullName>
    </recommendedName>
</protein>